<keyword evidence="8" id="KW-1185">Reference proteome</keyword>
<feature type="compositionally biased region" description="Low complexity" evidence="5">
    <location>
        <begin position="1"/>
        <end position="11"/>
    </location>
</feature>
<dbReference type="InterPro" id="IPR050107">
    <property type="entry name" value="ABC_carbohydrate_import_ATPase"/>
</dbReference>
<keyword evidence="2" id="KW-0677">Repeat</keyword>
<dbReference type="PANTHER" id="PTHR43790">
    <property type="entry name" value="CARBOHYDRATE TRANSPORT ATP-BINDING PROTEIN MG119-RELATED"/>
    <property type="match status" value="1"/>
</dbReference>
<dbReference type="InterPro" id="IPR017871">
    <property type="entry name" value="ABC_transporter-like_CS"/>
</dbReference>
<keyword evidence="3" id="KW-0547">Nucleotide-binding</keyword>
<evidence type="ECO:0000313" key="7">
    <source>
        <dbReference type="EMBL" id="MEX5721416.1"/>
    </source>
</evidence>
<proteinExistence type="predicted"/>
<dbReference type="SUPFAM" id="SSF52540">
    <property type="entry name" value="P-loop containing nucleoside triphosphate hydrolases"/>
    <property type="match status" value="2"/>
</dbReference>
<feature type="compositionally biased region" description="Gly residues" evidence="5">
    <location>
        <begin position="21"/>
        <end position="33"/>
    </location>
</feature>
<evidence type="ECO:0000313" key="8">
    <source>
        <dbReference type="Proteomes" id="UP001560045"/>
    </source>
</evidence>
<dbReference type="InterPro" id="IPR003593">
    <property type="entry name" value="AAA+_ATPase"/>
</dbReference>
<accession>A0ABV3XNY1</accession>
<dbReference type="RefSeq" id="WP_369210220.1">
    <property type="nucleotide sequence ID" value="NZ_JBFNXQ010000127.1"/>
</dbReference>
<protein>
    <submittedName>
        <fullName evidence="7">ABC transporter ATP-binding protein</fullName>
    </submittedName>
</protein>
<dbReference type="InterPro" id="IPR027417">
    <property type="entry name" value="P-loop_NTPase"/>
</dbReference>
<feature type="domain" description="ABC transporter" evidence="6">
    <location>
        <begin position="292"/>
        <end position="536"/>
    </location>
</feature>
<dbReference type="Proteomes" id="UP001560045">
    <property type="component" value="Unassembled WGS sequence"/>
</dbReference>
<reference evidence="7 8" key="1">
    <citation type="submission" date="2024-06" db="EMBL/GenBank/DDBJ databases">
        <title>Draft genome sequence of Geodermatophilus badlandi, a novel member of the Geodermatophilaceae isolated from badland sedimentary rocks in the Red desert, Wyoming, USA.</title>
        <authorList>
            <person name="Ben Tekaya S."/>
            <person name="Nouioui I."/>
            <person name="Flores G.M."/>
            <person name="Shaal M.N."/>
            <person name="Bredoire F."/>
            <person name="Basile F."/>
            <person name="Van Diepen L."/>
            <person name="Ward N.L."/>
        </authorList>
    </citation>
    <scope>NUCLEOTIDE SEQUENCE [LARGE SCALE GENOMIC DNA]</scope>
    <source>
        <strain evidence="7 8">WL48A</strain>
    </source>
</reference>
<gene>
    <name evidence="7" type="ORF">ABQ292_23960</name>
</gene>
<feature type="domain" description="ABC transporter" evidence="6">
    <location>
        <begin position="40"/>
        <end position="275"/>
    </location>
</feature>
<dbReference type="CDD" id="cd03215">
    <property type="entry name" value="ABC_Carb_Monos_II"/>
    <property type="match status" value="1"/>
</dbReference>
<evidence type="ECO:0000256" key="4">
    <source>
        <dbReference type="ARBA" id="ARBA00022840"/>
    </source>
</evidence>
<dbReference type="GO" id="GO:0005524">
    <property type="term" value="F:ATP binding"/>
    <property type="evidence" value="ECO:0007669"/>
    <property type="project" value="UniProtKB-KW"/>
</dbReference>
<sequence length="542" mass="57921">MPTPGMATPGTPAGGAPPGPGAGAGTRSGGPDGGAEPLAVELRGITKRFPGVVANRDIELRVRRGEVHAIVGENGAGKSTLMKTLYGEHRPDEGQILVHGREVSFRSPADAIAAGIGMVHQHFMLADNFTVLENVVLGSEPTRGGRLDRAEARRRITEISERYGLGLRPDALVEDLGVGDRQRVEIAKVLYRDARILILDEPTAVLVPQEVDELFGNLAELKREGLTVLFISHKLDEVRRVADSITVIRRGTTVGTADPRTTTVRQLAELMVGTELPSPQVRTSTVREAPVLQLRELTVAAPTGRPPVDEVSLTVREGEVVGIAGVEGNGQAELVDAVMGLRPLAAGTVLLGDDDITAWSTRARREAGLGFIPEDRHRQGMLLDAPLWENRILGHQTRPPAVKGPFIDRRAARTDTERIMREYDVRAPGPDTLAVALSGGNQQKLIVGREMSARPRLLLAAHPTRGVDVGAQGAIWRLLEDARAEGMGILLVSADLDELIGLSDTLHVMLRGRLVATLDPSSVTPEELGGYMTGARTTAGAA</sequence>
<dbReference type="CDD" id="cd03216">
    <property type="entry name" value="ABC_Carb_Monos_I"/>
    <property type="match status" value="1"/>
</dbReference>
<dbReference type="PROSITE" id="PS00211">
    <property type="entry name" value="ABC_TRANSPORTER_1"/>
    <property type="match status" value="1"/>
</dbReference>
<evidence type="ECO:0000256" key="3">
    <source>
        <dbReference type="ARBA" id="ARBA00022741"/>
    </source>
</evidence>
<feature type="region of interest" description="Disordered" evidence="5">
    <location>
        <begin position="1"/>
        <end position="37"/>
    </location>
</feature>
<keyword evidence="1" id="KW-0813">Transport</keyword>
<name>A0ABV3XNY1_9ACTN</name>
<evidence type="ECO:0000259" key="6">
    <source>
        <dbReference type="PROSITE" id="PS50893"/>
    </source>
</evidence>
<organism evidence="7 8">
    <name type="scientific">Geodermatophilus maliterrae</name>
    <dbReference type="NCBI Taxonomy" id="3162531"/>
    <lineage>
        <taxon>Bacteria</taxon>
        <taxon>Bacillati</taxon>
        <taxon>Actinomycetota</taxon>
        <taxon>Actinomycetes</taxon>
        <taxon>Geodermatophilales</taxon>
        <taxon>Geodermatophilaceae</taxon>
        <taxon>Geodermatophilus</taxon>
    </lineage>
</organism>
<dbReference type="PROSITE" id="PS50893">
    <property type="entry name" value="ABC_TRANSPORTER_2"/>
    <property type="match status" value="2"/>
</dbReference>
<keyword evidence="4 7" id="KW-0067">ATP-binding</keyword>
<dbReference type="SMART" id="SM00382">
    <property type="entry name" value="AAA"/>
    <property type="match status" value="1"/>
</dbReference>
<evidence type="ECO:0000256" key="2">
    <source>
        <dbReference type="ARBA" id="ARBA00022737"/>
    </source>
</evidence>
<dbReference type="PANTHER" id="PTHR43790:SF9">
    <property type="entry name" value="GALACTOFURANOSE TRANSPORTER ATP-BINDING PROTEIN YTFR"/>
    <property type="match status" value="1"/>
</dbReference>
<comment type="caution">
    <text evidence="7">The sequence shown here is derived from an EMBL/GenBank/DDBJ whole genome shotgun (WGS) entry which is preliminary data.</text>
</comment>
<dbReference type="InterPro" id="IPR003439">
    <property type="entry name" value="ABC_transporter-like_ATP-bd"/>
</dbReference>
<evidence type="ECO:0000256" key="1">
    <source>
        <dbReference type="ARBA" id="ARBA00022448"/>
    </source>
</evidence>
<dbReference type="Pfam" id="PF00005">
    <property type="entry name" value="ABC_tran"/>
    <property type="match status" value="2"/>
</dbReference>
<dbReference type="Gene3D" id="3.40.50.300">
    <property type="entry name" value="P-loop containing nucleotide triphosphate hydrolases"/>
    <property type="match status" value="2"/>
</dbReference>
<dbReference type="EMBL" id="JBFNXQ010000127">
    <property type="protein sequence ID" value="MEX5721416.1"/>
    <property type="molecule type" value="Genomic_DNA"/>
</dbReference>
<evidence type="ECO:0000256" key="5">
    <source>
        <dbReference type="SAM" id="MobiDB-lite"/>
    </source>
</evidence>